<keyword evidence="6 7" id="KW-0173">Coenzyme A biosynthesis</keyword>
<sequence length="405" mass="43597">MLRIGLTGGMGAGKSTVSRTLADLGAVVVDADKIAREVVEPGTPGLAALVERFGGDILADDGSLNRPALAAKAFGDEESRLALNGILHPLIGQRTTELVNSAPPDCVLVHDIPLLVESRTAAAFHLVVVVHVEAEERVRRLVASRGLNEDDARARIAAQATDEQRRAAADVWLDNSGTPEALEAIVREFWADRLELFAANLRSETVAWAAPRVVPADPMWPAEAQRAIDRVRLACGDRAIRIDHIGSTAVPGFPAKDVLDIQVTVADLATADALRDPLSAATFPRIEHITADDPKPSAVPGEADPALWEKRLHGAADPGRPVNIHLRVDGYPGQVFALMFRDRLRADPAAREAYLEVKTRAAARAAEHGEYADAIEAYVGEKAPYFDSVYPDVVEWADRTGWTAD</sequence>
<gene>
    <name evidence="7" type="primary">coaE</name>
    <name evidence="9" type="ORF">JOE42_001160</name>
</gene>
<evidence type="ECO:0000313" key="9">
    <source>
        <dbReference type="EMBL" id="MBM7414427.1"/>
    </source>
</evidence>
<dbReference type="RefSeq" id="WP_204867220.1">
    <property type="nucleotide sequence ID" value="NZ_JAFBBK010000001.1"/>
</dbReference>
<dbReference type="Proteomes" id="UP000703038">
    <property type="component" value="Unassembled WGS sequence"/>
</dbReference>
<comment type="function">
    <text evidence="7">Catalyzes the phosphorylation of the 3'-hydroxyl group of dephosphocoenzyme A to form coenzyme A.</text>
</comment>
<reference evidence="9 10" key="1">
    <citation type="submission" date="2021-01" db="EMBL/GenBank/DDBJ databases">
        <title>Genomics of switchgrass bacterial isolates.</title>
        <authorList>
            <person name="Shade A."/>
        </authorList>
    </citation>
    <scope>NUCLEOTIDE SEQUENCE [LARGE SCALE GENOMIC DNA]</scope>
    <source>
        <strain evidence="9 10">PvP111</strain>
    </source>
</reference>
<dbReference type="NCBIfam" id="NF002879">
    <property type="entry name" value="PRK03333.1"/>
    <property type="match status" value="1"/>
</dbReference>
<dbReference type="EC" id="2.7.1.24" evidence="7 8"/>
<dbReference type="SUPFAM" id="SSF81301">
    <property type="entry name" value="Nucleotidyltransferase"/>
    <property type="match status" value="1"/>
</dbReference>
<evidence type="ECO:0000313" key="10">
    <source>
        <dbReference type="Proteomes" id="UP000703038"/>
    </source>
</evidence>
<keyword evidence="5 7" id="KW-0067">ATP-binding</keyword>
<keyword evidence="7 9" id="KW-0418">Kinase</keyword>
<dbReference type="Pfam" id="PF04229">
    <property type="entry name" value="GrpB"/>
    <property type="match status" value="1"/>
</dbReference>
<dbReference type="Pfam" id="PF01121">
    <property type="entry name" value="CoaE"/>
    <property type="match status" value="1"/>
</dbReference>
<keyword evidence="4 7" id="KW-0547">Nucleotide-binding</keyword>
<evidence type="ECO:0000256" key="1">
    <source>
        <dbReference type="ARBA" id="ARBA00008826"/>
    </source>
</evidence>
<evidence type="ECO:0000256" key="4">
    <source>
        <dbReference type="ARBA" id="ARBA00022741"/>
    </source>
</evidence>
<dbReference type="EMBL" id="JAFBBK010000001">
    <property type="protein sequence ID" value="MBM7414427.1"/>
    <property type="molecule type" value="Genomic_DNA"/>
</dbReference>
<dbReference type="InterPro" id="IPR027417">
    <property type="entry name" value="P-loop_NTPase"/>
</dbReference>
<keyword evidence="10" id="KW-1185">Reference proteome</keyword>
<dbReference type="PANTHER" id="PTHR10695">
    <property type="entry name" value="DEPHOSPHO-COA KINASE-RELATED"/>
    <property type="match status" value="1"/>
</dbReference>
<evidence type="ECO:0000256" key="7">
    <source>
        <dbReference type="HAMAP-Rule" id="MF_00376"/>
    </source>
</evidence>
<evidence type="ECO:0000256" key="2">
    <source>
        <dbReference type="ARBA" id="ARBA00011058"/>
    </source>
</evidence>
<dbReference type="NCBIfam" id="TIGR00152">
    <property type="entry name" value="dephospho-CoA kinase"/>
    <property type="match status" value="1"/>
</dbReference>
<comment type="catalytic activity">
    <reaction evidence="7">
        <text>3'-dephospho-CoA + ATP = ADP + CoA + H(+)</text>
        <dbReference type="Rhea" id="RHEA:18245"/>
        <dbReference type="ChEBI" id="CHEBI:15378"/>
        <dbReference type="ChEBI" id="CHEBI:30616"/>
        <dbReference type="ChEBI" id="CHEBI:57287"/>
        <dbReference type="ChEBI" id="CHEBI:57328"/>
        <dbReference type="ChEBI" id="CHEBI:456216"/>
        <dbReference type="EC" id="2.7.1.24"/>
    </reaction>
</comment>
<keyword evidence="3 7" id="KW-0963">Cytoplasm</keyword>
<dbReference type="InterPro" id="IPR001977">
    <property type="entry name" value="Depp_CoAkinase"/>
</dbReference>
<dbReference type="InterPro" id="IPR043519">
    <property type="entry name" value="NT_sf"/>
</dbReference>
<dbReference type="SUPFAM" id="SSF52540">
    <property type="entry name" value="P-loop containing nucleoside triphosphate hydrolases"/>
    <property type="match status" value="1"/>
</dbReference>
<evidence type="ECO:0000256" key="3">
    <source>
        <dbReference type="ARBA" id="ARBA00022490"/>
    </source>
</evidence>
<dbReference type="InterPro" id="IPR007344">
    <property type="entry name" value="GrpB/CoaE"/>
</dbReference>
<name>A0ABS2KR48_9NOCA</name>
<keyword evidence="7 9" id="KW-0808">Transferase</keyword>
<comment type="caution">
    <text evidence="9">The sequence shown here is derived from an EMBL/GenBank/DDBJ whole genome shotgun (WGS) entry which is preliminary data.</text>
</comment>
<dbReference type="Gene3D" id="3.40.50.300">
    <property type="entry name" value="P-loop containing nucleotide triphosphate hydrolases"/>
    <property type="match status" value="1"/>
</dbReference>
<comment type="similarity">
    <text evidence="1">In the N-terminal section; belongs to the CoaE family.</text>
</comment>
<comment type="subcellular location">
    <subcellularLocation>
        <location evidence="7">Cytoplasm</location>
    </subcellularLocation>
</comment>
<accession>A0ABS2KR48</accession>
<dbReference type="CDD" id="cd02022">
    <property type="entry name" value="DPCK"/>
    <property type="match status" value="1"/>
</dbReference>
<dbReference type="PROSITE" id="PS51219">
    <property type="entry name" value="DPCK"/>
    <property type="match status" value="1"/>
</dbReference>
<evidence type="ECO:0000256" key="8">
    <source>
        <dbReference type="NCBIfam" id="TIGR00152"/>
    </source>
</evidence>
<comment type="similarity">
    <text evidence="7">Belongs to the CoaE family.</text>
</comment>
<dbReference type="HAMAP" id="MF_00376">
    <property type="entry name" value="Dephospho_CoA_kinase"/>
    <property type="match status" value="1"/>
</dbReference>
<comment type="pathway">
    <text evidence="7">Cofactor biosynthesis; coenzyme A biosynthesis; CoA from (R)-pantothenate: step 5/5.</text>
</comment>
<dbReference type="GO" id="GO:0004140">
    <property type="term" value="F:dephospho-CoA kinase activity"/>
    <property type="evidence" value="ECO:0007669"/>
    <property type="project" value="UniProtKB-EC"/>
</dbReference>
<dbReference type="PANTHER" id="PTHR10695:SF46">
    <property type="entry name" value="BIFUNCTIONAL COENZYME A SYNTHASE-RELATED"/>
    <property type="match status" value="1"/>
</dbReference>
<comment type="similarity">
    <text evidence="2">In the C-terminal section; belongs to the UPF0157 (GrpB) family.</text>
</comment>
<evidence type="ECO:0000256" key="6">
    <source>
        <dbReference type="ARBA" id="ARBA00022993"/>
    </source>
</evidence>
<organism evidence="9 10">
    <name type="scientific">Rhodococcoides corynebacterioides</name>
    <dbReference type="NCBI Taxonomy" id="53972"/>
    <lineage>
        <taxon>Bacteria</taxon>
        <taxon>Bacillati</taxon>
        <taxon>Actinomycetota</taxon>
        <taxon>Actinomycetes</taxon>
        <taxon>Mycobacteriales</taxon>
        <taxon>Nocardiaceae</taxon>
        <taxon>Rhodococcoides</taxon>
    </lineage>
</organism>
<feature type="binding site" evidence="7">
    <location>
        <begin position="11"/>
        <end position="16"/>
    </location>
    <ligand>
        <name>ATP</name>
        <dbReference type="ChEBI" id="CHEBI:30616"/>
    </ligand>
</feature>
<dbReference type="Gene3D" id="3.30.460.10">
    <property type="entry name" value="Beta Polymerase, domain 2"/>
    <property type="match status" value="1"/>
</dbReference>
<evidence type="ECO:0000256" key="5">
    <source>
        <dbReference type="ARBA" id="ARBA00022840"/>
    </source>
</evidence>
<proteinExistence type="inferred from homology"/>
<protein>
    <recommendedName>
        <fullName evidence="7 8">Dephospho-CoA kinase</fullName>
        <ecNumber evidence="7 8">2.7.1.24</ecNumber>
    </recommendedName>
    <alternativeName>
        <fullName evidence="7">Dephosphocoenzyme A kinase</fullName>
    </alternativeName>
</protein>